<organism evidence="1 2">
    <name type="scientific">Panagrellus redivivus</name>
    <name type="common">Microworm</name>
    <dbReference type="NCBI Taxonomy" id="6233"/>
    <lineage>
        <taxon>Eukaryota</taxon>
        <taxon>Metazoa</taxon>
        <taxon>Ecdysozoa</taxon>
        <taxon>Nematoda</taxon>
        <taxon>Chromadorea</taxon>
        <taxon>Rhabditida</taxon>
        <taxon>Tylenchina</taxon>
        <taxon>Panagrolaimomorpha</taxon>
        <taxon>Panagrolaimoidea</taxon>
        <taxon>Panagrolaimidae</taxon>
        <taxon>Panagrellus</taxon>
    </lineage>
</organism>
<evidence type="ECO:0000313" key="2">
    <source>
        <dbReference type="WBParaSite" id="Pan_g3363.t1"/>
    </source>
</evidence>
<dbReference type="WBParaSite" id="Pan_g3363.t1">
    <property type="protein sequence ID" value="Pan_g3363.t1"/>
    <property type="gene ID" value="Pan_g3363"/>
</dbReference>
<dbReference type="AlphaFoldDB" id="A0A7E4VUV2"/>
<protein>
    <submittedName>
        <fullName evidence="2">Neuroblastoma-amplified sequence</fullName>
    </submittedName>
</protein>
<dbReference type="InterPro" id="IPR015943">
    <property type="entry name" value="WD40/YVTN_repeat-like_dom_sf"/>
</dbReference>
<dbReference type="Gene3D" id="2.130.10.10">
    <property type="entry name" value="YVTN repeat-like/Quinoprotein amine dehydrogenase"/>
    <property type="match status" value="1"/>
</dbReference>
<dbReference type="SUPFAM" id="SSF50978">
    <property type="entry name" value="WD40 repeat-like"/>
    <property type="match status" value="1"/>
</dbReference>
<accession>A0A7E4VUV2</accession>
<evidence type="ECO:0000313" key="1">
    <source>
        <dbReference type="Proteomes" id="UP000492821"/>
    </source>
</evidence>
<keyword evidence="1" id="KW-1185">Reference proteome</keyword>
<reference evidence="1" key="1">
    <citation type="journal article" date="2013" name="Genetics">
        <title>The draft genome and transcriptome of Panagrellus redivivus are shaped by the harsh demands of a free-living lifestyle.</title>
        <authorList>
            <person name="Srinivasan J."/>
            <person name="Dillman A.R."/>
            <person name="Macchietto M.G."/>
            <person name="Heikkinen L."/>
            <person name="Lakso M."/>
            <person name="Fracchia K.M."/>
            <person name="Antoshechkin I."/>
            <person name="Mortazavi A."/>
            <person name="Wong G."/>
            <person name="Sternberg P.W."/>
        </authorList>
    </citation>
    <scope>NUCLEOTIDE SEQUENCE [LARGE SCALE GENOMIC DNA]</scope>
    <source>
        <strain evidence="1">MT8872</strain>
    </source>
</reference>
<name>A0A7E4VUV2_PANRE</name>
<dbReference type="InterPro" id="IPR036322">
    <property type="entry name" value="WD40_repeat_dom_sf"/>
</dbReference>
<sequence length="627" mass="71091">METDNTLQFRHIQNIAVSKRSYVYEWKLMAVCSTYGFAIFIQSDGWIDRVLTSDLEEPPGSNSYTHSDVINNYFPFFFQENEINPSIEFFAISFNCNDRVFAIAFDSSIGPHIYLYEAATLSQHYDGTPYHRLSVCLSGLATDKITVFEWNPTNSCLLAIATTKYLYTVLIFANDEYSYRILGKREHTASVTTVSWNATGTALTVGDIEGQVNRYNPKLKLLRSVDPPSLIPSVFENTFSCSGLCQVSRTQWIVVFTSETSARLHLMLLTLRGKKTPFWRVWDVLPPAADHFAAKTFKFLPVFGWDMVMMSTPCLTDVYTFGRVNDAWKPLELMEPFFIRTPLHNDECTFIVDVSINFSLSKNVLIGQFGWVFNSLPVVCVLTTNGTVLVYYLASLNPDLPNLCKPLQSIDYLTIKNGPTVPYKVRPDPSDEETIITDSSYDRLKCSSIHRSRLLYGFHTSESSTQTQDNEICNASTSALLKELISLIYSDISASDLKYRTRNFVCHRLSSTGKLSAYGVLETYASENEQFNQIENIKARWQAIFAIDTEIHAALKYLKCKLSHEKLVDATMSILDDPASEKPTLYAKNGLVVVKSAFSEDGLIVLKIVCEAMHLFFWVQDDEHFSK</sequence>
<dbReference type="Proteomes" id="UP000492821">
    <property type="component" value="Unassembled WGS sequence"/>
</dbReference>
<proteinExistence type="predicted"/>
<reference evidence="2" key="2">
    <citation type="submission" date="2020-10" db="UniProtKB">
        <authorList>
            <consortium name="WormBaseParasite"/>
        </authorList>
    </citation>
    <scope>IDENTIFICATION</scope>
</reference>